<dbReference type="InterPro" id="IPR003660">
    <property type="entry name" value="HAMP_dom"/>
</dbReference>
<evidence type="ECO:0000256" key="10">
    <source>
        <dbReference type="SAM" id="Phobius"/>
    </source>
</evidence>
<evidence type="ECO:0000259" key="11">
    <source>
        <dbReference type="PROSITE" id="PS50109"/>
    </source>
</evidence>
<accession>A0ABU3NN49</accession>
<evidence type="ECO:0000256" key="4">
    <source>
        <dbReference type="ARBA" id="ARBA00022553"/>
    </source>
</evidence>
<keyword evidence="10" id="KW-0472">Membrane</keyword>
<organism evidence="13 14">
    <name type="scientific">Thermanaerothrix solaris</name>
    <dbReference type="NCBI Taxonomy" id="3058434"/>
    <lineage>
        <taxon>Bacteria</taxon>
        <taxon>Bacillati</taxon>
        <taxon>Chloroflexota</taxon>
        <taxon>Anaerolineae</taxon>
        <taxon>Anaerolineales</taxon>
        <taxon>Anaerolineaceae</taxon>
        <taxon>Thermanaerothrix</taxon>
    </lineage>
</organism>
<keyword evidence="10" id="KW-0812">Transmembrane</keyword>
<dbReference type="SUPFAM" id="SSF55874">
    <property type="entry name" value="ATPase domain of HSP90 chaperone/DNA topoisomerase II/histidine kinase"/>
    <property type="match status" value="1"/>
</dbReference>
<dbReference type="Pfam" id="PF07730">
    <property type="entry name" value="HisKA_3"/>
    <property type="match status" value="1"/>
</dbReference>
<dbReference type="Gene3D" id="3.30.565.10">
    <property type="entry name" value="Histidine kinase-like ATPase, C-terminal domain"/>
    <property type="match status" value="1"/>
</dbReference>
<dbReference type="InterPro" id="IPR036890">
    <property type="entry name" value="HATPase_C_sf"/>
</dbReference>
<feature type="domain" description="HAMP" evidence="12">
    <location>
        <begin position="85"/>
        <end position="138"/>
    </location>
</feature>
<evidence type="ECO:0000256" key="6">
    <source>
        <dbReference type="ARBA" id="ARBA00022741"/>
    </source>
</evidence>
<keyword evidence="4" id="KW-0597">Phosphoprotein</keyword>
<dbReference type="InterPro" id="IPR011712">
    <property type="entry name" value="Sig_transdc_His_kin_sub3_dim/P"/>
</dbReference>
<feature type="domain" description="Histidine kinase" evidence="11">
    <location>
        <begin position="172"/>
        <end position="351"/>
    </location>
</feature>
<dbReference type="PANTHER" id="PTHR24421:SF10">
    <property type="entry name" value="NITRATE_NITRITE SENSOR PROTEIN NARQ"/>
    <property type="match status" value="1"/>
</dbReference>
<dbReference type="PANTHER" id="PTHR24421">
    <property type="entry name" value="NITRATE/NITRITE SENSOR PROTEIN NARX-RELATED"/>
    <property type="match status" value="1"/>
</dbReference>
<dbReference type="GO" id="GO:0016301">
    <property type="term" value="F:kinase activity"/>
    <property type="evidence" value="ECO:0007669"/>
    <property type="project" value="UniProtKB-KW"/>
</dbReference>
<evidence type="ECO:0000256" key="2">
    <source>
        <dbReference type="ARBA" id="ARBA00004370"/>
    </source>
</evidence>
<dbReference type="PROSITE" id="PS50885">
    <property type="entry name" value="HAMP"/>
    <property type="match status" value="1"/>
</dbReference>
<keyword evidence="7 13" id="KW-0418">Kinase</keyword>
<evidence type="ECO:0000313" key="13">
    <source>
        <dbReference type="EMBL" id="MDT8897603.1"/>
    </source>
</evidence>
<keyword evidence="10" id="KW-1133">Transmembrane helix</keyword>
<name>A0ABU3NN49_9CHLR</name>
<dbReference type="RefSeq" id="WP_315624266.1">
    <property type="nucleotide sequence ID" value="NZ_JAUHMF010000001.1"/>
</dbReference>
<dbReference type="InterPro" id="IPR005467">
    <property type="entry name" value="His_kinase_dom"/>
</dbReference>
<evidence type="ECO:0000256" key="1">
    <source>
        <dbReference type="ARBA" id="ARBA00000085"/>
    </source>
</evidence>
<comment type="catalytic activity">
    <reaction evidence="1">
        <text>ATP + protein L-histidine = ADP + protein N-phospho-L-histidine.</text>
        <dbReference type="EC" id="2.7.13.3"/>
    </reaction>
</comment>
<feature type="transmembrane region" description="Helical" evidence="10">
    <location>
        <begin position="58"/>
        <end position="82"/>
    </location>
</feature>
<evidence type="ECO:0000259" key="12">
    <source>
        <dbReference type="PROSITE" id="PS50885"/>
    </source>
</evidence>
<dbReference type="Gene3D" id="6.10.340.10">
    <property type="match status" value="1"/>
</dbReference>
<dbReference type="EMBL" id="JAUHMF010000001">
    <property type="protein sequence ID" value="MDT8897603.1"/>
    <property type="molecule type" value="Genomic_DNA"/>
</dbReference>
<evidence type="ECO:0000256" key="9">
    <source>
        <dbReference type="ARBA" id="ARBA00023012"/>
    </source>
</evidence>
<proteinExistence type="predicted"/>
<gene>
    <name evidence="13" type="ORF">QYE77_04935</name>
</gene>
<dbReference type="Gene3D" id="1.20.5.1930">
    <property type="match status" value="1"/>
</dbReference>
<feature type="transmembrane region" description="Helical" evidence="10">
    <location>
        <begin position="15"/>
        <end position="37"/>
    </location>
</feature>
<protein>
    <recommendedName>
        <fullName evidence="3">histidine kinase</fullName>
        <ecNumber evidence="3">2.7.13.3</ecNumber>
    </recommendedName>
</protein>
<dbReference type="EC" id="2.7.13.3" evidence="3"/>
<evidence type="ECO:0000256" key="3">
    <source>
        <dbReference type="ARBA" id="ARBA00012438"/>
    </source>
</evidence>
<keyword evidence="8" id="KW-0067">ATP-binding</keyword>
<keyword evidence="14" id="KW-1185">Reference proteome</keyword>
<comment type="subcellular location">
    <subcellularLocation>
        <location evidence="2">Membrane</location>
    </subcellularLocation>
</comment>
<dbReference type="InterPro" id="IPR050482">
    <property type="entry name" value="Sensor_HK_TwoCompSys"/>
</dbReference>
<dbReference type="CDD" id="cd16917">
    <property type="entry name" value="HATPase_UhpB-NarQ-NarX-like"/>
    <property type="match status" value="1"/>
</dbReference>
<sequence length="351" mass="39451">MNRRFNVFSASGFQALFWMVLPITLVLIGVVVGSLALHEHVMRQYLTEEAWKAATDPLLELTLVAPLVLLIPLAVAGAAFWFGTRQIIRPLQALEKQAVALAEGDFEFVQRPVGGIVEIQNLQHELIEMARKVQAAQEGLRDYINAITTGQEEERRRLARELHDDTIQALIALKHHVQLALKSVRDPNGKKALRELEQLAEQTIENLRRLIRALRPIYLEDLGLVTALEMLAREVEQSSGVQIHFECIGWERRLDPQVELVLYRIAQEALNNVIRHAKALQAHLRVTFEDRKVALEVEDNGVGFQLPAAPTDFALQGHFGLLGMRERAELIGAHLELESAPGKGTRVRVSI</sequence>
<dbReference type="InterPro" id="IPR003594">
    <property type="entry name" value="HATPase_dom"/>
</dbReference>
<dbReference type="PROSITE" id="PS50109">
    <property type="entry name" value="HIS_KIN"/>
    <property type="match status" value="1"/>
</dbReference>
<evidence type="ECO:0000256" key="7">
    <source>
        <dbReference type="ARBA" id="ARBA00022777"/>
    </source>
</evidence>
<comment type="caution">
    <text evidence="13">The sequence shown here is derived from an EMBL/GenBank/DDBJ whole genome shotgun (WGS) entry which is preliminary data.</text>
</comment>
<evidence type="ECO:0000256" key="8">
    <source>
        <dbReference type="ARBA" id="ARBA00022840"/>
    </source>
</evidence>
<keyword evidence="6" id="KW-0547">Nucleotide-binding</keyword>
<dbReference type="Proteomes" id="UP001254165">
    <property type="component" value="Unassembled WGS sequence"/>
</dbReference>
<keyword evidence="9" id="KW-0902">Two-component regulatory system</keyword>
<evidence type="ECO:0000256" key="5">
    <source>
        <dbReference type="ARBA" id="ARBA00022679"/>
    </source>
</evidence>
<dbReference type="Pfam" id="PF02518">
    <property type="entry name" value="HATPase_c"/>
    <property type="match status" value="1"/>
</dbReference>
<evidence type="ECO:0000313" key="14">
    <source>
        <dbReference type="Proteomes" id="UP001254165"/>
    </source>
</evidence>
<reference evidence="13 14" key="1">
    <citation type="submission" date="2023-07" db="EMBL/GenBank/DDBJ databases">
        <title>Novel species of Thermanaerothrix with wide hydrolytic capabilities.</title>
        <authorList>
            <person name="Zayulina K.S."/>
            <person name="Podosokorskaya O.A."/>
            <person name="Elcheninov A.G."/>
        </authorList>
    </citation>
    <scope>NUCLEOTIDE SEQUENCE [LARGE SCALE GENOMIC DNA]</scope>
    <source>
        <strain evidence="13 14">4228-RoL</strain>
    </source>
</reference>
<keyword evidence="5" id="KW-0808">Transferase</keyword>